<comment type="caution">
    <text evidence="1">The sequence shown here is derived from an EMBL/GenBank/DDBJ whole genome shotgun (WGS) entry which is preliminary data.</text>
</comment>
<evidence type="ECO:0008006" key="3">
    <source>
        <dbReference type="Google" id="ProtNLM"/>
    </source>
</evidence>
<sequence>MTVIKPPPLPELPELSMDRMQSFSSPAFWGISNPRRFQELMEEAKTLVEPGYYLGDNLFTWGRNNSAFEDNAFVHALSSNALNPSDQAIAWRRYLLVSSACHAVHLAGDFVECGVYMGSGIKTVIDYFGKQHFHQRFWGYDTFDYHPTTNHGLPEQNSALFGKVQLRFADYPMVRLVKGFLPHAFAQGCPDKIAFLHIDLNNAEGEIASLEHLWERIVPGGLLILDDYEWAGIYRAQKRAEDLWFQARGYRVMPLPTGQGLVIKR</sequence>
<gene>
    <name evidence="1" type="ORF">GCM10022279_02500</name>
</gene>
<dbReference type="InterPro" id="IPR008884">
    <property type="entry name" value="TylF_MeTrfase"/>
</dbReference>
<dbReference type="EMBL" id="BAABBP010000002">
    <property type="protein sequence ID" value="GAA3982431.1"/>
    <property type="molecule type" value="Genomic_DNA"/>
</dbReference>
<dbReference type="InterPro" id="IPR029063">
    <property type="entry name" value="SAM-dependent_MTases_sf"/>
</dbReference>
<dbReference type="PANTHER" id="PTHR40036">
    <property type="entry name" value="MACROCIN O-METHYLTRANSFERASE"/>
    <property type="match status" value="1"/>
</dbReference>
<accession>A0ABP7QJW3</accession>
<organism evidence="1 2">
    <name type="scientific">Comamonas faecalis</name>
    <dbReference type="NCBI Taxonomy" id="1387849"/>
    <lineage>
        <taxon>Bacteria</taxon>
        <taxon>Pseudomonadati</taxon>
        <taxon>Pseudomonadota</taxon>
        <taxon>Betaproteobacteria</taxon>
        <taxon>Burkholderiales</taxon>
        <taxon>Comamonadaceae</taxon>
        <taxon>Comamonas</taxon>
    </lineage>
</organism>
<evidence type="ECO:0000313" key="1">
    <source>
        <dbReference type="EMBL" id="GAA3982431.1"/>
    </source>
</evidence>
<dbReference type="PANTHER" id="PTHR40036:SF1">
    <property type="entry name" value="MACROCIN O-METHYLTRANSFERASE"/>
    <property type="match status" value="1"/>
</dbReference>
<evidence type="ECO:0000313" key="2">
    <source>
        <dbReference type="Proteomes" id="UP001501627"/>
    </source>
</evidence>
<reference evidence="2" key="1">
    <citation type="journal article" date="2019" name="Int. J. Syst. Evol. Microbiol.">
        <title>The Global Catalogue of Microorganisms (GCM) 10K type strain sequencing project: providing services to taxonomists for standard genome sequencing and annotation.</title>
        <authorList>
            <consortium name="The Broad Institute Genomics Platform"/>
            <consortium name="The Broad Institute Genome Sequencing Center for Infectious Disease"/>
            <person name="Wu L."/>
            <person name="Ma J."/>
        </authorList>
    </citation>
    <scope>NUCLEOTIDE SEQUENCE [LARGE SCALE GENOMIC DNA]</scope>
    <source>
        <strain evidence="2">JCM 17561</strain>
    </source>
</reference>
<dbReference type="Pfam" id="PF05711">
    <property type="entry name" value="TylF"/>
    <property type="match status" value="1"/>
</dbReference>
<name>A0ABP7QJW3_9BURK</name>
<dbReference type="Gene3D" id="3.40.50.150">
    <property type="entry name" value="Vaccinia Virus protein VP39"/>
    <property type="match status" value="1"/>
</dbReference>
<dbReference type="Proteomes" id="UP001501627">
    <property type="component" value="Unassembled WGS sequence"/>
</dbReference>
<proteinExistence type="predicted"/>
<keyword evidence="2" id="KW-1185">Reference proteome</keyword>
<protein>
    <recommendedName>
        <fullName evidence="3">Class I SAM-dependent methyltransferase</fullName>
    </recommendedName>
</protein>
<dbReference type="RefSeq" id="WP_103045628.1">
    <property type="nucleotide sequence ID" value="NZ_BAABBP010000002.1"/>
</dbReference>